<proteinExistence type="predicted"/>
<evidence type="ECO:0000313" key="2">
    <source>
        <dbReference type="EMBL" id="STO21774.1"/>
    </source>
</evidence>
<evidence type="ECO:0000259" key="1">
    <source>
        <dbReference type="Pfam" id="PF14534"/>
    </source>
</evidence>
<dbReference type="GeneID" id="93291590"/>
<gene>
    <name evidence="2" type="ORF">NCTC11370_01854</name>
</gene>
<dbReference type="Pfam" id="PF14534">
    <property type="entry name" value="DUF4440"/>
    <property type="match status" value="1"/>
</dbReference>
<evidence type="ECO:0000313" key="3">
    <source>
        <dbReference type="Proteomes" id="UP000254554"/>
    </source>
</evidence>
<keyword evidence="3" id="KW-1185">Reference proteome</keyword>
<dbReference type="SUPFAM" id="SSF54427">
    <property type="entry name" value="NTF2-like"/>
    <property type="match status" value="1"/>
</dbReference>
<protein>
    <submittedName>
        <fullName evidence="2">Uncharacterized protein conserved in bacteria</fullName>
    </submittedName>
</protein>
<dbReference type="Proteomes" id="UP000254554">
    <property type="component" value="Unassembled WGS sequence"/>
</dbReference>
<dbReference type="Gene3D" id="3.10.450.50">
    <property type="match status" value="1"/>
</dbReference>
<dbReference type="STRING" id="1094715.GCA_000236165_00571"/>
<sequence>MVDTIANEIMAQEQKLLVRNEPVALLAELIDDEFIEYGSNGKMNDKKEAVRWLAEPNSFEIKGMDFESKFLSEDVFLLSYISEMKENHDSEGKFSRRISIWRKKNSRWQMILHHGISIDTPL</sequence>
<dbReference type="InterPro" id="IPR032710">
    <property type="entry name" value="NTF2-like_dom_sf"/>
</dbReference>
<dbReference type="EMBL" id="UGGT01000001">
    <property type="protein sequence ID" value="STO21774.1"/>
    <property type="molecule type" value="Genomic_DNA"/>
</dbReference>
<dbReference type="InterPro" id="IPR027843">
    <property type="entry name" value="DUF4440"/>
</dbReference>
<name>A0A377GAM9_9GAMM</name>
<organism evidence="2 3">
    <name type="scientific">Fluoribacter dumoffii</name>
    <dbReference type="NCBI Taxonomy" id="463"/>
    <lineage>
        <taxon>Bacteria</taxon>
        <taxon>Pseudomonadati</taxon>
        <taxon>Pseudomonadota</taxon>
        <taxon>Gammaproteobacteria</taxon>
        <taxon>Legionellales</taxon>
        <taxon>Legionellaceae</taxon>
        <taxon>Fluoribacter</taxon>
    </lineage>
</organism>
<dbReference type="AlphaFoldDB" id="A0A377GAM9"/>
<dbReference type="RefSeq" id="WP_019349639.1">
    <property type="nucleotide sequence ID" value="NZ_JAPHOO010000001.1"/>
</dbReference>
<feature type="domain" description="DUF4440" evidence="1">
    <location>
        <begin position="23"/>
        <end position="110"/>
    </location>
</feature>
<reference evidence="2 3" key="1">
    <citation type="submission" date="2018-06" db="EMBL/GenBank/DDBJ databases">
        <authorList>
            <consortium name="Pathogen Informatics"/>
            <person name="Doyle S."/>
        </authorList>
    </citation>
    <scope>NUCLEOTIDE SEQUENCE [LARGE SCALE GENOMIC DNA]</scope>
    <source>
        <strain evidence="2 3">NCTC11370</strain>
    </source>
</reference>
<accession>A0A377GAM9</accession>